<name>A0AAX6IA70_IRIPA</name>
<feature type="compositionally biased region" description="Low complexity" evidence="3">
    <location>
        <begin position="214"/>
        <end position="232"/>
    </location>
</feature>
<dbReference type="EMBL" id="JANAVB010003200">
    <property type="protein sequence ID" value="KAJ6850142.1"/>
    <property type="molecule type" value="Genomic_DNA"/>
</dbReference>
<proteinExistence type="inferred from homology"/>
<feature type="region of interest" description="Disordered" evidence="3">
    <location>
        <begin position="213"/>
        <end position="232"/>
    </location>
</feature>
<gene>
    <name evidence="4" type="ORF">M6B38_266050</name>
</gene>
<comment type="caution">
    <text evidence="4">The sequence shown here is derived from an EMBL/GenBank/DDBJ whole genome shotgun (WGS) entry which is preliminary data.</text>
</comment>
<dbReference type="SUPFAM" id="SSF52266">
    <property type="entry name" value="SGNH hydrolase"/>
    <property type="match status" value="1"/>
</dbReference>
<dbReference type="InterPro" id="IPR001087">
    <property type="entry name" value="GDSL"/>
</dbReference>
<reference evidence="4" key="1">
    <citation type="journal article" date="2023" name="GigaByte">
        <title>Genome assembly of the bearded iris, Iris pallida Lam.</title>
        <authorList>
            <person name="Bruccoleri R.E."/>
            <person name="Oakeley E.J."/>
            <person name="Faust A.M.E."/>
            <person name="Altorfer M."/>
            <person name="Dessus-Babus S."/>
            <person name="Burckhardt D."/>
            <person name="Oertli M."/>
            <person name="Naumann U."/>
            <person name="Petersen F."/>
            <person name="Wong J."/>
        </authorList>
    </citation>
    <scope>NUCLEOTIDE SEQUENCE</scope>
    <source>
        <strain evidence="4">GSM-AAB239-AS_SAM_17_03QT</strain>
    </source>
</reference>
<organism evidence="4 5">
    <name type="scientific">Iris pallida</name>
    <name type="common">Sweet iris</name>
    <dbReference type="NCBI Taxonomy" id="29817"/>
    <lineage>
        <taxon>Eukaryota</taxon>
        <taxon>Viridiplantae</taxon>
        <taxon>Streptophyta</taxon>
        <taxon>Embryophyta</taxon>
        <taxon>Tracheophyta</taxon>
        <taxon>Spermatophyta</taxon>
        <taxon>Magnoliopsida</taxon>
        <taxon>Liliopsida</taxon>
        <taxon>Asparagales</taxon>
        <taxon>Iridaceae</taxon>
        <taxon>Iridoideae</taxon>
        <taxon>Irideae</taxon>
        <taxon>Iris</taxon>
    </lineage>
</organism>
<sequence>MPREEYFSQALYTVDIGQNDLTQWSFANTTAEDFVPRIIELFTGVIKGIYEAGGRYFWIHNTGPLGCLTSTLARTEATRGGGGGLDSVGCAITYNELAQQFNRMLNETVVKLRRDLPLATLTYVDIYSVKYLLISQAEEYGFEDTFKACCGYGGGAYNYDPTKTCGYTADINGTQVLLTKACENPSKRILWDGMHYSEAANRWIAERIATGEFSDPPSSPCSISIGRGSQSS</sequence>
<keyword evidence="2" id="KW-0325">Glycoprotein</keyword>
<accession>A0AAX6IA70</accession>
<protein>
    <submittedName>
        <fullName evidence="4">GDSL esterase/lipase-like</fullName>
    </submittedName>
</protein>
<dbReference type="Proteomes" id="UP001140949">
    <property type="component" value="Unassembled WGS sequence"/>
</dbReference>
<comment type="similarity">
    <text evidence="1">Belongs to the 'GDSL' lipolytic enzyme family.</text>
</comment>
<dbReference type="Pfam" id="PF00657">
    <property type="entry name" value="Lipase_GDSL"/>
    <property type="match status" value="1"/>
</dbReference>
<evidence type="ECO:0000313" key="5">
    <source>
        <dbReference type="Proteomes" id="UP001140949"/>
    </source>
</evidence>
<dbReference type="PANTHER" id="PTHR22835">
    <property type="entry name" value="ZINC FINGER FYVE DOMAIN CONTAINING PROTEIN"/>
    <property type="match status" value="1"/>
</dbReference>
<evidence type="ECO:0000256" key="3">
    <source>
        <dbReference type="SAM" id="MobiDB-lite"/>
    </source>
</evidence>
<dbReference type="AlphaFoldDB" id="A0AAX6IA70"/>
<dbReference type="GO" id="GO:0016788">
    <property type="term" value="F:hydrolase activity, acting on ester bonds"/>
    <property type="evidence" value="ECO:0007669"/>
    <property type="project" value="InterPro"/>
</dbReference>
<reference evidence="4" key="2">
    <citation type="submission" date="2023-04" db="EMBL/GenBank/DDBJ databases">
        <authorList>
            <person name="Bruccoleri R.E."/>
            <person name="Oakeley E.J."/>
            <person name="Faust A.-M."/>
            <person name="Dessus-Babus S."/>
            <person name="Altorfer M."/>
            <person name="Burckhardt D."/>
            <person name="Oertli M."/>
            <person name="Naumann U."/>
            <person name="Petersen F."/>
            <person name="Wong J."/>
        </authorList>
    </citation>
    <scope>NUCLEOTIDE SEQUENCE</scope>
    <source>
        <strain evidence="4">GSM-AAB239-AS_SAM_17_03QT</strain>
        <tissue evidence="4">Leaf</tissue>
    </source>
</reference>
<dbReference type="Gene3D" id="3.40.50.1110">
    <property type="entry name" value="SGNH hydrolase"/>
    <property type="match status" value="1"/>
</dbReference>
<dbReference type="PANTHER" id="PTHR22835:SF588">
    <property type="entry name" value="ALPHA-L-FUCOSIDASE 3"/>
    <property type="match status" value="1"/>
</dbReference>
<evidence type="ECO:0000313" key="4">
    <source>
        <dbReference type="EMBL" id="KAJ6850142.1"/>
    </source>
</evidence>
<dbReference type="InterPro" id="IPR036514">
    <property type="entry name" value="SGNH_hydro_sf"/>
</dbReference>
<keyword evidence="5" id="KW-1185">Reference proteome</keyword>
<evidence type="ECO:0000256" key="2">
    <source>
        <dbReference type="ARBA" id="ARBA00023180"/>
    </source>
</evidence>
<evidence type="ECO:0000256" key="1">
    <source>
        <dbReference type="ARBA" id="ARBA00008668"/>
    </source>
</evidence>